<evidence type="ECO:0000256" key="6">
    <source>
        <dbReference type="ARBA" id="ARBA00022963"/>
    </source>
</evidence>
<dbReference type="InterPro" id="IPR035669">
    <property type="entry name" value="SGNH_plant_lipase-like"/>
</dbReference>
<dbReference type="CDD" id="cd01837">
    <property type="entry name" value="SGNH_plant_lipase_like"/>
    <property type="match status" value="1"/>
</dbReference>
<dbReference type="GO" id="GO:0016042">
    <property type="term" value="P:lipid catabolic process"/>
    <property type="evidence" value="ECO:0007669"/>
    <property type="project" value="UniProtKB-KW"/>
</dbReference>
<evidence type="ECO:0000256" key="8">
    <source>
        <dbReference type="SAM" id="SignalP"/>
    </source>
</evidence>
<keyword evidence="5" id="KW-0378">Hydrolase</keyword>
<dbReference type="Proteomes" id="UP000326396">
    <property type="component" value="Linkage Group LG18"/>
</dbReference>
<comment type="caution">
    <text evidence="9">The sequence shown here is derived from an EMBL/GenBank/DDBJ whole genome shotgun (WGS) entry which is preliminary data.</text>
</comment>
<keyword evidence="3" id="KW-0964">Secreted</keyword>
<sequence>MANKLNLLFRVLVIATLMQFGTISVIGQPNVTDPPRPPPPKVPCTFVFGDSLVDDGNNNDLNTRAKFNYAPYGIDFPGRRATGRATNGRTIADFITQLLGLLGFIPPYATVTDEQIPRGVNYGSGGAGILDDTGRKLGDRIDLNHQLLRHAIIVSRLKRLQGNDKTFTEEYLKKCIYLVDIGSNDYINNYFMPNDYIAGRIYTPPQFASKLIEKYSQQLKKLYDLGARKIAVFGVGLLGCTPFERARYDTKGAPCVEPINNAVKLFNDQLPPLVDGFNRDYPGASFTFINMTSISTPLEGDPPLSFDPCCPTNSDGLCIQDSMPCPNRDMTAFFDDLHPTQVANGRLAARSYKKATPMDARPFDISQLAEKP</sequence>
<comment type="similarity">
    <text evidence="2">Belongs to the 'GDSL' lipolytic enzyme family.</text>
</comment>
<dbReference type="PANTHER" id="PTHR45650">
    <property type="entry name" value="GDSL-LIKE LIPASE/ACYLHYDROLASE-RELATED"/>
    <property type="match status" value="1"/>
</dbReference>
<feature type="chain" id="PRO_5024390614" description="SGNH hydrolase-type esterase domain-containing protein" evidence="8">
    <location>
        <begin position="28"/>
        <end position="372"/>
    </location>
</feature>
<dbReference type="Gene3D" id="3.40.50.1110">
    <property type="entry name" value="SGNH hydrolase"/>
    <property type="match status" value="1"/>
</dbReference>
<keyword evidence="6" id="KW-0442">Lipid degradation</keyword>
<reference evidence="9 10" key="1">
    <citation type="submission" date="2019-05" db="EMBL/GenBank/DDBJ databases">
        <title>Mikania micrantha, genome provides insights into the molecular mechanism of rapid growth.</title>
        <authorList>
            <person name="Liu B."/>
        </authorList>
    </citation>
    <scope>NUCLEOTIDE SEQUENCE [LARGE SCALE GENOMIC DNA]</scope>
    <source>
        <strain evidence="9">NLD-2019</strain>
        <tissue evidence="9">Leaf</tissue>
    </source>
</reference>
<evidence type="ECO:0000256" key="1">
    <source>
        <dbReference type="ARBA" id="ARBA00004613"/>
    </source>
</evidence>
<feature type="signal peptide" evidence="8">
    <location>
        <begin position="1"/>
        <end position="27"/>
    </location>
</feature>
<dbReference type="Pfam" id="PF00657">
    <property type="entry name" value="Lipase_GDSL"/>
    <property type="match status" value="1"/>
</dbReference>
<organism evidence="9 10">
    <name type="scientific">Mikania micrantha</name>
    <name type="common">bitter vine</name>
    <dbReference type="NCBI Taxonomy" id="192012"/>
    <lineage>
        <taxon>Eukaryota</taxon>
        <taxon>Viridiplantae</taxon>
        <taxon>Streptophyta</taxon>
        <taxon>Embryophyta</taxon>
        <taxon>Tracheophyta</taxon>
        <taxon>Spermatophyta</taxon>
        <taxon>Magnoliopsida</taxon>
        <taxon>eudicotyledons</taxon>
        <taxon>Gunneridae</taxon>
        <taxon>Pentapetalae</taxon>
        <taxon>asterids</taxon>
        <taxon>campanulids</taxon>
        <taxon>Asterales</taxon>
        <taxon>Asteraceae</taxon>
        <taxon>Asteroideae</taxon>
        <taxon>Heliantheae alliance</taxon>
        <taxon>Eupatorieae</taxon>
        <taxon>Mikania</taxon>
    </lineage>
</organism>
<protein>
    <recommendedName>
        <fullName evidence="11">SGNH hydrolase-type esterase domain-containing protein</fullName>
    </recommendedName>
</protein>
<evidence type="ECO:0000256" key="4">
    <source>
        <dbReference type="ARBA" id="ARBA00022729"/>
    </source>
</evidence>
<keyword evidence="10" id="KW-1185">Reference proteome</keyword>
<dbReference type="OrthoDB" id="1683520at2759"/>
<comment type="subcellular location">
    <subcellularLocation>
        <location evidence="1">Secreted</location>
    </subcellularLocation>
</comment>
<proteinExistence type="inferred from homology"/>
<evidence type="ECO:0000313" key="9">
    <source>
        <dbReference type="EMBL" id="KAD4982505.1"/>
    </source>
</evidence>
<dbReference type="GO" id="GO:0016788">
    <property type="term" value="F:hydrolase activity, acting on ester bonds"/>
    <property type="evidence" value="ECO:0007669"/>
    <property type="project" value="InterPro"/>
</dbReference>
<evidence type="ECO:0000256" key="3">
    <source>
        <dbReference type="ARBA" id="ARBA00022525"/>
    </source>
</evidence>
<evidence type="ECO:0000313" key="10">
    <source>
        <dbReference type="Proteomes" id="UP000326396"/>
    </source>
</evidence>
<gene>
    <name evidence="9" type="ORF">E3N88_19176</name>
</gene>
<evidence type="ECO:0000256" key="5">
    <source>
        <dbReference type="ARBA" id="ARBA00022801"/>
    </source>
</evidence>
<keyword evidence="7" id="KW-0443">Lipid metabolism</keyword>
<dbReference type="EMBL" id="SZYD01000010">
    <property type="protein sequence ID" value="KAD4982505.1"/>
    <property type="molecule type" value="Genomic_DNA"/>
</dbReference>
<dbReference type="InterPro" id="IPR001087">
    <property type="entry name" value="GDSL"/>
</dbReference>
<accession>A0A5N6NP27</accession>
<dbReference type="GO" id="GO:0005576">
    <property type="term" value="C:extracellular region"/>
    <property type="evidence" value="ECO:0007669"/>
    <property type="project" value="UniProtKB-SubCell"/>
</dbReference>
<dbReference type="PANTHER" id="PTHR45650:SF9">
    <property type="entry name" value="SGNH HYDROLASE-TYPE ESTERASE DOMAIN-CONTAINING PROTEIN"/>
    <property type="match status" value="1"/>
</dbReference>
<name>A0A5N6NP27_9ASTR</name>
<evidence type="ECO:0000256" key="2">
    <source>
        <dbReference type="ARBA" id="ARBA00008668"/>
    </source>
</evidence>
<dbReference type="InterPro" id="IPR036514">
    <property type="entry name" value="SGNH_hydro_sf"/>
</dbReference>
<evidence type="ECO:0000256" key="7">
    <source>
        <dbReference type="ARBA" id="ARBA00023098"/>
    </source>
</evidence>
<keyword evidence="4 8" id="KW-0732">Signal</keyword>
<dbReference type="AlphaFoldDB" id="A0A5N6NP27"/>
<evidence type="ECO:0008006" key="11">
    <source>
        <dbReference type="Google" id="ProtNLM"/>
    </source>
</evidence>
<dbReference type="InterPro" id="IPR051238">
    <property type="entry name" value="GDSL_esterase/lipase"/>
</dbReference>